<evidence type="ECO:0000256" key="7">
    <source>
        <dbReference type="ARBA" id="ARBA00024013"/>
    </source>
</evidence>
<evidence type="ECO:0000256" key="1">
    <source>
        <dbReference type="ARBA" id="ARBA00004374"/>
    </source>
</evidence>
<dbReference type="Pfam" id="PF01103">
    <property type="entry name" value="Omp85"/>
    <property type="match status" value="1"/>
</dbReference>
<dbReference type="Gene3D" id="2.40.160.50">
    <property type="entry name" value="membrane protein fhac: a member of the omp85/tpsb transporter family"/>
    <property type="match status" value="1"/>
</dbReference>
<dbReference type="InterPro" id="IPR000184">
    <property type="entry name" value="Bac_surfAg_D15"/>
</dbReference>
<gene>
    <name evidence="9" type="ORF">ILEXP_LOCUS2774</name>
</gene>
<evidence type="ECO:0000256" key="4">
    <source>
        <dbReference type="ARBA" id="ARBA00022692"/>
    </source>
</evidence>
<comment type="similarity">
    <text evidence="2">Belongs to the SAM50/omp85 family.</text>
</comment>
<evidence type="ECO:0000313" key="10">
    <source>
        <dbReference type="Proteomes" id="UP001642360"/>
    </source>
</evidence>
<evidence type="ECO:0000256" key="2">
    <source>
        <dbReference type="ARBA" id="ARBA00010913"/>
    </source>
</evidence>
<name>A0ABC8QSU1_9AQUA</name>
<keyword evidence="4" id="KW-0812">Transmembrane</keyword>
<accession>A0ABC8QSU1</accession>
<evidence type="ECO:0000256" key="6">
    <source>
        <dbReference type="ARBA" id="ARBA00023136"/>
    </source>
</evidence>
<feature type="domain" description="Bacterial surface antigen (D15)" evidence="8">
    <location>
        <begin position="24"/>
        <end position="199"/>
    </location>
</feature>
<evidence type="ECO:0000313" key="9">
    <source>
        <dbReference type="EMBL" id="CAK9135814.1"/>
    </source>
</evidence>
<keyword evidence="5" id="KW-0934">Plastid</keyword>
<keyword evidence="5" id="KW-1002">Plastid outer membrane</keyword>
<keyword evidence="10" id="KW-1185">Reference proteome</keyword>
<protein>
    <recommendedName>
        <fullName evidence="8">Bacterial surface antigen (D15) domain-containing protein</fullName>
    </recommendedName>
</protein>
<dbReference type="AlphaFoldDB" id="A0ABC8QSU1"/>
<proteinExistence type="inferred from homology"/>
<dbReference type="GO" id="GO:0009707">
    <property type="term" value="C:chloroplast outer membrane"/>
    <property type="evidence" value="ECO:0007669"/>
    <property type="project" value="UniProtKB-SubCell"/>
</dbReference>
<comment type="subcellular location">
    <subcellularLocation>
        <location evidence="1">Mitochondrion outer membrane</location>
        <topology evidence="1">Multi-pass membrane protein</topology>
    </subcellularLocation>
    <subcellularLocation>
        <location evidence="7">Plastid</location>
        <location evidence="7">Chloroplast outer membrane</location>
    </subcellularLocation>
</comment>
<evidence type="ECO:0000259" key="8">
    <source>
        <dbReference type="Pfam" id="PF01103"/>
    </source>
</evidence>
<dbReference type="Proteomes" id="UP001642360">
    <property type="component" value="Unassembled WGS sequence"/>
</dbReference>
<dbReference type="GO" id="GO:0005741">
    <property type="term" value="C:mitochondrial outer membrane"/>
    <property type="evidence" value="ECO:0007669"/>
    <property type="project" value="UniProtKB-SubCell"/>
</dbReference>
<reference evidence="9 10" key="1">
    <citation type="submission" date="2024-02" db="EMBL/GenBank/DDBJ databases">
        <authorList>
            <person name="Vignale AGUSTIN F."/>
            <person name="Sosa J E."/>
            <person name="Modenutti C."/>
        </authorList>
    </citation>
    <scope>NUCLEOTIDE SEQUENCE [LARGE SCALE GENOMIC DNA]</scope>
</reference>
<dbReference type="PANTHER" id="PTHR12815:SF18">
    <property type="entry name" value="SORTING AND ASSEMBLY MACHINERY COMPONENT 50 HOMOLOG"/>
    <property type="match status" value="1"/>
</dbReference>
<dbReference type="EMBL" id="CAUOFW020000725">
    <property type="protein sequence ID" value="CAK9135814.1"/>
    <property type="molecule type" value="Genomic_DNA"/>
</dbReference>
<dbReference type="InterPro" id="IPR039910">
    <property type="entry name" value="D15-like"/>
</dbReference>
<evidence type="ECO:0000256" key="5">
    <source>
        <dbReference type="ARBA" id="ARBA00022805"/>
    </source>
</evidence>
<sequence length="202" mass="22172">MPWLSKEFDLRHALPLGFYHAALNIGVHGAIVLPWGSGFLNTPSFIPEKFFLGGSSSPVCTLGGPTSVLGFKSRGLGLTEPRRQVREDSTDESSSGRDFLGGDLAVTAFADLSFDLPLKVFRQAGIHGHAFACAGSLMKLTENAFRSVSFQRFRDSFRTSAGFGIVVPTKLFRMEVNYCYILKRQEHDRGKTGVQFSFSSPL</sequence>
<keyword evidence="3" id="KW-1134">Transmembrane beta strand</keyword>
<dbReference type="PANTHER" id="PTHR12815">
    <property type="entry name" value="SORTING AND ASSEMBLY MACHINERY SAMM50 PROTEIN FAMILY MEMBER"/>
    <property type="match status" value="1"/>
</dbReference>
<comment type="caution">
    <text evidence="9">The sequence shown here is derived from an EMBL/GenBank/DDBJ whole genome shotgun (WGS) entry which is preliminary data.</text>
</comment>
<evidence type="ECO:0000256" key="3">
    <source>
        <dbReference type="ARBA" id="ARBA00022452"/>
    </source>
</evidence>
<keyword evidence="6" id="KW-0472">Membrane</keyword>
<organism evidence="9 10">
    <name type="scientific">Ilex paraguariensis</name>
    <name type="common">yerba mate</name>
    <dbReference type="NCBI Taxonomy" id="185542"/>
    <lineage>
        <taxon>Eukaryota</taxon>
        <taxon>Viridiplantae</taxon>
        <taxon>Streptophyta</taxon>
        <taxon>Embryophyta</taxon>
        <taxon>Tracheophyta</taxon>
        <taxon>Spermatophyta</taxon>
        <taxon>Magnoliopsida</taxon>
        <taxon>eudicotyledons</taxon>
        <taxon>Gunneridae</taxon>
        <taxon>Pentapetalae</taxon>
        <taxon>asterids</taxon>
        <taxon>campanulids</taxon>
        <taxon>Aquifoliales</taxon>
        <taxon>Aquifoliaceae</taxon>
        <taxon>Ilex</taxon>
    </lineage>
</organism>